<evidence type="ECO:0000256" key="2">
    <source>
        <dbReference type="ARBA" id="ARBA00022692"/>
    </source>
</evidence>
<dbReference type="AlphaFoldDB" id="A0A9W9FTT3"/>
<feature type="transmembrane region" description="Helical" evidence="6">
    <location>
        <begin position="294"/>
        <end position="312"/>
    </location>
</feature>
<feature type="transmembrane region" description="Helical" evidence="6">
    <location>
        <begin position="459"/>
        <end position="479"/>
    </location>
</feature>
<keyword evidence="3 6" id="KW-1133">Transmembrane helix</keyword>
<feature type="transmembrane region" description="Helical" evidence="6">
    <location>
        <begin position="332"/>
        <end position="352"/>
    </location>
</feature>
<dbReference type="PANTHER" id="PTHR42718:SF41">
    <property type="entry name" value="MFS TRANSPORTER OF UNKOWN SPECIFICITY (AFU_ORTHOLOGUE AFUA_5G09940)-RELATED"/>
    <property type="match status" value="1"/>
</dbReference>
<dbReference type="InterPro" id="IPR036259">
    <property type="entry name" value="MFS_trans_sf"/>
</dbReference>
<feature type="transmembrane region" description="Helical" evidence="6">
    <location>
        <begin position="499"/>
        <end position="519"/>
    </location>
</feature>
<organism evidence="8 9">
    <name type="scientific">Penicillium angulare</name>
    <dbReference type="NCBI Taxonomy" id="116970"/>
    <lineage>
        <taxon>Eukaryota</taxon>
        <taxon>Fungi</taxon>
        <taxon>Dikarya</taxon>
        <taxon>Ascomycota</taxon>
        <taxon>Pezizomycotina</taxon>
        <taxon>Eurotiomycetes</taxon>
        <taxon>Eurotiomycetidae</taxon>
        <taxon>Eurotiales</taxon>
        <taxon>Aspergillaceae</taxon>
        <taxon>Penicillium</taxon>
    </lineage>
</organism>
<feature type="transmembrane region" description="Helical" evidence="6">
    <location>
        <begin position="142"/>
        <end position="165"/>
    </location>
</feature>
<dbReference type="SUPFAM" id="SSF103473">
    <property type="entry name" value="MFS general substrate transporter"/>
    <property type="match status" value="1"/>
</dbReference>
<comment type="caution">
    <text evidence="8">The sequence shown here is derived from an EMBL/GenBank/DDBJ whole genome shotgun (WGS) entry which is preliminary data.</text>
</comment>
<feature type="transmembrane region" description="Helical" evidence="6">
    <location>
        <begin position="231"/>
        <end position="251"/>
    </location>
</feature>
<dbReference type="InterPro" id="IPR011701">
    <property type="entry name" value="MFS"/>
</dbReference>
<dbReference type="Proteomes" id="UP001149165">
    <property type="component" value="Unassembled WGS sequence"/>
</dbReference>
<protein>
    <recommendedName>
        <fullName evidence="7">Major facilitator superfamily (MFS) profile domain-containing protein</fullName>
    </recommendedName>
</protein>
<evidence type="ECO:0000259" key="7">
    <source>
        <dbReference type="PROSITE" id="PS50850"/>
    </source>
</evidence>
<evidence type="ECO:0000313" key="9">
    <source>
        <dbReference type="Proteomes" id="UP001149165"/>
    </source>
</evidence>
<evidence type="ECO:0000256" key="6">
    <source>
        <dbReference type="SAM" id="Phobius"/>
    </source>
</evidence>
<reference evidence="8" key="1">
    <citation type="submission" date="2022-11" db="EMBL/GenBank/DDBJ databases">
        <authorList>
            <person name="Petersen C."/>
        </authorList>
    </citation>
    <scope>NUCLEOTIDE SEQUENCE</scope>
    <source>
        <strain evidence="8">IBT 30069</strain>
    </source>
</reference>
<evidence type="ECO:0000256" key="1">
    <source>
        <dbReference type="ARBA" id="ARBA00004141"/>
    </source>
</evidence>
<feature type="domain" description="Major facilitator superfamily (MFS) profile" evidence="7">
    <location>
        <begin position="72"/>
        <end position="523"/>
    </location>
</feature>
<sequence length="560" mass="60482">MEGPALHHHIVPVETSSAHKVVFPSSDKSLQPSLRPIDHDPSDEQIRTVSDGPAASQNAFEQVPSYGTTRFRRLTVTSLLLLANLVQMIVNFAGVAGGSRLSRAMGVNDSYSSWMAASYALTQGAFVMISGRVGDVAGHKQLLLIGGAWLSICTLIGAFCNNFFAFITMRALAGVGGAIIMPNAVAMISATNPPGRMRNLSLGLFAASAPMGGYCGALFLGAFLVNTEFKWFFLFISLLGVVTFIPLWALAPSEPPVDKNGKIDWTGSALGTSALMLFSFVWNQAPSAGWSTPYEIVLLVISVALFVAFIFWEKHMASEPIMPLDAFKAPGFQILLLVILLNFMAVGTLIWYQVLWLQEIWHWSTLHFAVGWSPFVVCATAAASLAAWLIPRLAAQWILALGTVAILVSNLLMATLPVKQTYWAQVFPSVVLFSFCPDFVYTAGQIIASNSVRRRQQGVAGSIIGTLNLYGNSLGLGFASTIEVQVANHFQSRIMGIRGALFFGVAVSALALVLDICFVRMVKDEREGWHEEDQVSLNEIELQDQAAATGSEIPAAASRA</sequence>
<dbReference type="EMBL" id="JAPQKH010000003">
    <property type="protein sequence ID" value="KAJ5106285.1"/>
    <property type="molecule type" value="Genomic_DNA"/>
</dbReference>
<feature type="compositionally biased region" description="Basic and acidic residues" evidence="5">
    <location>
        <begin position="36"/>
        <end position="46"/>
    </location>
</feature>
<dbReference type="Gene3D" id="1.20.1250.20">
    <property type="entry name" value="MFS general substrate transporter like domains"/>
    <property type="match status" value="2"/>
</dbReference>
<reference evidence="8" key="2">
    <citation type="journal article" date="2023" name="IMA Fungus">
        <title>Comparative genomic study of the Penicillium genus elucidates a diverse pangenome and 15 lateral gene transfer events.</title>
        <authorList>
            <person name="Petersen C."/>
            <person name="Sorensen T."/>
            <person name="Nielsen M.R."/>
            <person name="Sondergaard T.E."/>
            <person name="Sorensen J.L."/>
            <person name="Fitzpatrick D.A."/>
            <person name="Frisvad J.C."/>
            <person name="Nielsen K.L."/>
        </authorList>
    </citation>
    <scope>NUCLEOTIDE SEQUENCE</scope>
    <source>
        <strain evidence="8">IBT 30069</strain>
    </source>
</reference>
<accession>A0A9W9FTT3</accession>
<feature type="region of interest" description="Disordered" evidence="5">
    <location>
        <begin position="25"/>
        <end position="55"/>
    </location>
</feature>
<dbReference type="GO" id="GO:0016020">
    <property type="term" value="C:membrane"/>
    <property type="evidence" value="ECO:0007669"/>
    <property type="project" value="UniProtKB-SubCell"/>
</dbReference>
<feature type="transmembrane region" description="Helical" evidence="6">
    <location>
        <begin position="111"/>
        <end position="130"/>
    </location>
</feature>
<dbReference type="Pfam" id="PF07690">
    <property type="entry name" value="MFS_1"/>
    <property type="match status" value="1"/>
</dbReference>
<feature type="transmembrane region" description="Helical" evidence="6">
    <location>
        <begin position="79"/>
        <end position="99"/>
    </location>
</feature>
<comment type="subcellular location">
    <subcellularLocation>
        <location evidence="1">Membrane</location>
        <topology evidence="1">Multi-pass membrane protein</topology>
    </subcellularLocation>
</comment>
<feature type="transmembrane region" description="Helical" evidence="6">
    <location>
        <begin position="202"/>
        <end position="225"/>
    </location>
</feature>
<gene>
    <name evidence="8" type="ORF">N7456_002960</name>
</gene>
<dbReference type="InterPro" id="IPR020846">
    <property type="entry name" value="MFS_dom"/>
</dbReference>
<feature type="transmembrane region" description="Helical" evidence="6">
    <location>
        <begin position="372"/>
        <end position="390"/>
    </location>
</feature>
<dbReference type="GO" id="GO:0022857">
    <property type="term" value="F:transmembrane transporter activity"/>
    <property type="evidence" value="ECO:0007669"/>
    <property type="project" value="InterPro"/>
</dbReference>
<dbReference type="PANTHER" id="PTHR42718">
    <property type="entry name" value="MAJOR FACILITATOR SUPERFAMILY MULTIDRUG TRANSPORTER MFSC"/>
    <property type="match status" value="1"/>
</dbReference>
<keyword evidence="2 6" id="KW-0812">Transmembrane</keyword>
<keyword evidence="9" id="KW-1185">Reference proteome</keyword>
<dbReference type="PROSITE" id="PS50850">
    <property type="entry name" value="MFS"/>
    <property type="match status" value="1"/>
</dbReference>
<name>A0A9W9FTT3_9EURO</name>
<feature type="transmembrane region" description="Helical" evidence="6">
    <location>
        <begin position="171"/>
        <end position="190"/>
    </location>
</feature>
<proteinExistence type="predicted"/>
<feature type="transmembrane region" description="Helical" evidence="6">
    <location>
        <begin position="397"/>
        <end position="416"/>
    </location>
</feature>
<feature type="transmembrane region" description="Helical" evidence="6">
    <location>
        <begin position="422"/>
        <end position="447"/>
    </location>
</feature>
<dbReference type="OrthoDB" id="440755at2759"/>
<evidence type="ECO:0000313" key="8">
    <source>
        <dbReference type="EMBL" id="KAJ5106285.1"/>
    </source>
</evidence>
<evidence type="ECO:0000256" key="5">
    <source>
        <dbReference type="SAM" id="MobiDB-lite"/>
    </source>
</evidence>
<evidence type="ECO:0000256" key="3">
    <source>
        <dbReference type="ARBA" id="ARBA00022989"/>
    </source>
</evidence>
<keyword evidence="4 6" id="KW-0472">Membrane</keyword>
<evidence type="ECO:0000256" key="4">
    <source>
        <dbReference type="ARBA" id="ARBA00023136"/>
    </source>
</evidence>